<dbReference type="Gene3D" id="3.10.180.10">
    <property type="entry name" value="2,3-Dihydroxybiphenyl 1,2-Dioxygenase, domain 1"/>
    <property type="match status" value="1"/>
</dbReference>
<dbReference type="RefSeq" id="WP_254475719.1">
    <property type="nucleotide sequence ID" value="NZ_CP113432.1"/>
</dbReference>
<name>A0ABY6ZRL9_9PSED</name>
<protein>
    <submittedName>
        <fullName evidence="2">VOC family protein</fullName>
    </submittedName>
</protein>
<organism evidence="2 3">
    <name type="scientific">Pseudomonas triclosanedens</name>
    <dbReference type="NCBI Taxonomy" id="2961893"/>
    <lineage>
        <taxon>Bacteria</taxon>
        <taxon>Pseudomonadati</taxon>
        <taxon>Pseudomonadota</taxon>
        <taxon>Gammaproteobacteria</taxon>
        <taxon>Pseudomonadales</taxon>
        <taxon>Pseudomonadaceae</taxon>
        <taxon>Pseudomonas</taxon>
    </lineage>
</organism>
<dbReference type="PANTHER" id="PTHR33990">
    <property type="entry name" value="PROTEIN YJDN-RELATED"/>
    <property type="match status" value="1"/>
</dbReference>
<evidence type="ECO:0000259" key="1">
    <source>
        <dbReference type="Pfam" id="PF06983"/>
    </source>
</evidence>
<reference evidence="2" key="1">
    <citation type="submission" date="2022-11" db="EMBL/GenBank/DDBJ databases">
        <title>Pseudomonas triclosanedens sp. nov., a triclosan degrader isolated from activated sludge.</title>
        <authorList>
            <person name="Yin Y."/>
            <person name="Lu Z."/>
        </authorList>
    </citation>
    <scope>NUCLEOTIDE SEQUENCE</scope>
    <source>
        <strain evidence="2">ZM23</strain>
    </source>
</reference>
<evidence type="ECO:0000313" key="3">
    <source>
        <dbReference type="Proteomes" id="UP001163624"/>
    </source>
</evidence>
<feature type="domain" description="PhnB-like" evidence="1">
    <location>
        <begin position="6"/>
        <end position="133"/>
    </location>
</feature>
<dbReference type="Proteomes" id="UP001163624">
    <property type="component" value="Chromosome"/>
</dbReference>
<dbReference type="InterPro" id="IPR028973">
    <property type="entry name" value="PhnB-like"/>
</dbReference>
<proteinExistence type="predicted"/>
<evidence type="ECO:0000313" key="2">
    <source>
        <dbReference type="EMBL" id="WAI47562.1"/>
    </source>
</evidence>
<dbReference type="CDD" id="cd06588">
    <property type="entry name" value="PhnB_like"/>
    <property type="match status" value="1"/>
</dbReference>
<dbReference type="Pfam" id="PF06983">
    <property type="entry name" value="3-dmu-9_3-mt"/>
    <property type="match status" value="1"/>
</dbReference>
<gene>
    <name evidence="2" type="ORF">OU419_17465</name>
</gene>
<dbReference type="PANTHER" id="PTHR33990:SF1">
    <property type="entry name" value="PROTEIN YJDN"/>
    <property type="match status" value="1"/>
</dbReference>
<sequence>MLMNAYLNFDGNCEEAFRYYAEVLHGELPHLMRFADAPGCEDMPAEMKNRVIHVRLEVDGHVLMGSDVAPQCGGPYEGVKGASITLNVDTKAEARRIFEALSKGGKVTMPLDRTFWAELFGALEDRFGVPWLINCEKDA</sequence>
<dbReference type="InterPro" id="IPR029068">
    <property type="entry name" value="Glyas_Bleomycin-R_OHBP_Dase"/>
</dbReference>
<accession>A0ABY6ZRL9</accession>
<dbReference type="EMBL" id="CP113432">
    <property type="protein sequence ID" value="WAI47562.1"/>
    <property type="molecule type" value="Genomic_DNA"/>
</dbReference>
<dbReference type="SUPFAM" id="SSF54593">
    <property type="entry name" value="Glyoxalase/Bleomycin resistance protein/Dihydroxybiphenyl dioxygenase"/>
    <property type="match status" value="1"/>
</dbReference>
<keyword evidence="3" id="KW-1185">Reference proteome</keyword>